<dbReference type="PRINTS" id="PR00682">
    <property type="entry name" value="IPNSYNTHASE"/>
</dbReference>
<dbReference type="OrthoDB" id="288590at2759"/>
<dbReference type="InterPro" id="IPR027443">
    <property type="entry name" value="IPNS-like_sf"/>
</dbReference>
<accession>A0A7D8YPW4</accession>
<name>A0A7D8YPW4_9HELO</name>
<keyword evidence="3 5" id="KW-0560">Oxidoreductase</keyword>
<keyword evidence="8" id="KW-1185">Reference proteome</keyword>
<evidence type="ECO:0000256" key="1">
    <source>
        <dbReference type="ARBA" id="ARBA00008056"/>
    </source>
</evidence>
<sequence length="404" mass="45314">MSTTTTTINAPAMSKLELRTAYGPVFRDVLDTPPRDCTAAEIPIVDLSPLYSPEIDDRKALAKTIRAAAVNTGFFYIRNHGIPEETIANAKKQLLRFFGQTTDAKMKISSAQSRYFNGYKGPRATNISPSESVDVKETVRKPLTCHFLRDVKFSNWEMKLGWRYSPQYDPDTKDLNAIPEEVKPWLRGEEFVWEGTAHLPGFKEEVLAYWAACLTLSRKLVRVFALSLDLAEDYFDSRTTYPGADGTFNYYPTTTAEEKANNSVGLGSHTDLQLFTLLWQDMVGGLQVLNRDGQWIKAVPVEGTIVVNIGDFMMRLCNDIYISTVHRVYNRATVERVSMPFFFGLNFNCVEGVVPSCTSAENPAKYEPISCGDWCQLRFALESNEMKKKLALKAQAPSATIVAA</sequence>
<evidence type="ECO:0000313" key="7">
    <source>
        <dbReference type="EMBL" id="TVY53642.1"/>
    </source>
</evidence>
<reference evidence="7 8" key="1">
    <citation type="submission" date="2018-05" db="EMBL/GenBank/DDBJ databases">
        <title>Whole genome sequencing for identification of molecular markers to develop diagnostic detection tools for the regulated plant pathogen Lachnellula willkommii.</title>
        <authorList>
            <person name="Giroux E."/>
            <person name="Bilodeau G."/>
        </authorList>
    </citation>
    <scope>NUCLEOTIDE SEQUENCE [LARGE SCALE GENOMIC DNA]</scope>
    <source>
        <strain evidence="7 8">CBS 625.97</strain>
    </source>
</reference>
<protein>
    <submittedName>
        <fullName evidence="7">1-aminocyclopropane-1-carboxylate oxidase</fullName>
    </submittedName>
</protein>
<dbReference type="GO" id="GO:0044283">
    <property type="term" value="P:small molecule biosynthetic process"/>
    <property type="evidence" value="ECO:0007669"/>
    <property type="project" value="UniProtKB-ARBA"/>
</dbReference>
<dbReference type="SUPFAM" id="SSF51197">
    <property type="entry name" value="Clavaminate synthase-like"/>
    <property type="match status" value="1"/>
</dbReference>
<comment type="caution">
    <text evidence="7">The sequence shown here is derived from an EMBL/GenBank/DDBJ whole genome shotgun (WGS) entry which is preliminary data.</text>
</comment>
<dbReference type="GO" id="GO:0046872">
    <property type="term" value="F:metal ion binding"/>
    <property type="evidence" value="ECO:0007669"/>
    <property type="project" value="UniProtKB-KW"/>
</dbReference>
<organism evidence="7 8">
    <name type="scientific">Lachnellula cervina</name>
    <dbReference type="NCBI Taxonomy" id="1316786"/>
    <lineage>
        <taxon>Eukaryota</taxon>
        <taxon>Fungi</taxon>
        <taxon>Dikarya</taxon>
        <taxon>Ascomycota</taxon>
        <taxon>Pezizomycotina</taxon>
        <taxon>Leotiomycetes</taxon>
        <taxon>Helotiales</taxon>
        <taxon>Lachnaceae</taxon>
        <taxon>Lachnellula</taxon>
    </lineage>
</organism>
<dbReference type="PANTHER" id="PTHR10209">
    <property type="entry name" value="OXIDOREDUCTASE, 2OG-FE II OXYGENASE FAMILY PROTEIN"/>
    <property type="match status" value="1"/>
</dbReference>
<feature type="domain" description="Fe2OG dioxygenase" evidence="6">
    <location>
        <begin position="238"/>
        <end position="345"/>
    </location>
</feature>
<evidence type="ECO:0000313" key="8">
    <source>
        <dbReference type="Proteomes" id="UP000481288"/>
    </source>
</evidence>
<gene>
    <name evidence="7" type="primary">aco</name>
    <name evidence="7" type="ORF">LCER1_G004802</name>
</gene>
<evidence type="ECO:0000256" key="4">
    <source>
        <dbReference type="ARBA" id="ARBA00023004"/>
    </source>
</evidence>
<dbReference type="InterPro" id="IPR026992">
    <property type="entry name" value="DIOX_N"/>
</dbReference>
<dbReference type="InterPro" id="IPR005123">
    <property type="entry name" value="Oxoglu/Fe-dep_dioxygenase_dom"/>
</dbReference>
<keyword evidence="2 5" id="KW-0479">Metal-binding</keyword>
<evidence type="ECO:0000256" key="5">
    <source>
        <dbReference type="RuleBase" id="RU003682"/>
    </source>
</evidence>
<comment type="similarity">
    <text evidence="1 5">Belongs to the iron/ascorbate-dependent oxidoreductase family.</text>
</comment>
<evidence type="ECO:0000259" key="6">
    <source>
        <dbReference type="PROSITE" id="PS51471"/>
    </source>
</evidence>
<dbReference type="InterPro" id="IPR044861">
    <property type="entry name" value="IPNS-like_FE2OG_OXY"/>
</dbReference>
<dbReference type="GO" id="GO:0016491">
    <property type="term" value="F:oxidoreductase activity"/>
    <property type="evidence" value="ECO:0007669"/>
    <property type="project" value="UniProtKB-KW"/>
</dbReference>
<dbReference type="Proteomes" id="UP000481288">
    <property type="component" value="Unassembled WGS sequence"/>
</dbReference>
<dbReference type="AlphaFoldDB" id="A0A7D8YPW4"/>
<dbReference type="PROSITE" id="PS51471">
    <property type="entry name" value="FE2OG_OXY"/>
    <property type="match status" value="1"/>
</dbReference>
<dbReference type="Pfam" id="PF03171">
    <property type="entry name" value="2OG-FeII_Oxy"/>
    <property type="match status" value="1"/>
</dbReference>
<dbReference type="Gene3D" id="2.60.120.330">
    <property type="entry name" value="B-lactam Antibiotic, Isopenicillin N Synthase, Chain"/>
    <property type="match status" value="1"/>
</dbReference>
<dbReference type="EMBL" id="QGMG01000430">
    <property type="protein sequence ID" value="TVY53642.1"/>
    <property type="molecule type" value="Genomic_DNA"/>
</dbReference>
<dbReference type="PANTHER" id="PTHR10209:SF881">
    <property type="entry name" value="FI07970P-RELATED"/>
    <property type="match status" value="1"/>
</dbReference>
<dbReference type="Pfam" id="PF14226">
    <property type="entry name" value="DIOX_N"/>
    <property type="match status" value="1"/>
</dbReference>
<keyword evidence="4 5" id="KW-0408">Iron</keyword>
<proteinExistence type="inferred from homology"/>
<evidence type="ECO:0000256" key="2">
    <source>
        <dbReference type="ARBA" id="ARBA00022723"/>
    </source>
</evidence>
<evidence type="ECO:0000256" key="3">
    <source>
        <dbReference type="ARBA" id="ARBA00023002"/>
    </source>
</evidence>